<name>A0A1J4N7R6_9ACTN</name>
<feature type="compositionally biased region" description="Basic and acidic residues" evidence="1">
    <location>
        <begin position="9"/>
        <end position="20"/>
    </location>
</feature>
<feature type="region of interest" description="Disordered" evidence="1">
    <location>
        <begin position="1"/>
        <end position="26"/>
    </location>
</feature>
<comment type="caution">
    <text evidence="2">The sequence shown here is derived from an EMBL/GenBank/DDBJ whole genome shotgun (WGS) entry which is preliminary data.</text>
</comment>
<accession>A0A1J4N7R6</accession>
<proteinExistence type="predicted"/>
<protein>
    <submittedName>
        <fullName evidence="2">Uncharacterized protein</fullName>
    </submittedName>
</protein>
<evidence type="ECO:0000256" key="1">
    <source>
        <dbReference type="SAM" id="MobiDB-lite"/>
    </source>
</evidence>
<organism evidence="2 3">
    <name type="scientific">Nocardioides luteus</name>
    <dbReference type="NCBI Taxonomy" id="1844"/>
    <lineage>
        <taxon>Bacteria</taxon>
        <taxon>Bacillati</taxon>
        <taxon>Actinomycetota</taxon>
        <taxon>Actinomycetes</taxon>
        <taxon>Propionibacteriales</taxon>
        <taxon>Nocardioidaceae</taxon>
        <taxon>Nocardioides</taxon>
    </lineage>
</organism>
<dbReference type="AlphaFoldDB" id="A0A1J4N7R6"/>
<dbReference type="RefSeq" id="WP_045547513.1">
    <property type="nucleotide sequence ID" value="NZ_JZDQ02000008.1"/>
</dbReference>
<evidence type="ECO:0000313" key="3">
    <source>
        <dbReference type="Proteomes" id="UP000033772"/>
    </source>
</evidence>
<reference evidence="2" key="1">
    <citation type="submission" date="2016-10" db="EMBL/GenBank/DDBJ databases">
        <title>Draft Genome Sequence of Nocardioides luteus Strain BAFB, an Alkane-Degrading Bacterium Isolated from JP-7 Polluted Soil.</title>
        <authorList>
            <person name="Brown L."/>
            <person name="Ruiz O.N."/>
            <person name="Gunasekera T."/>
        </authorList>
    </citation>
    <scope>NUCLEOTIDE SEQUENCE [LARGE SCALE GENOMIC DNA]</scope>
    <source>
        <strain evidence="2">BAFB</strain>
    </source>
</reference>
<evidence type="ECO:0000313" key="2">
    <source>
        <dbReference type="EMBL" id="OIJ27563.1"/>
    </source>
</evidence>
<dbReference type="EMBL" id="JZDQ02000008">
    <property type="protein sequence ID" value="OIJ27563.1"/>
    <property type="molecule type" value="Genomic_DNA"/>
</dbReference>
<gene>
    <name evidence="2" type="ORF">UG56_007295</name>
</gene>
<dbReference type="Proteomes" id="UP000033772">
    <property type="component" value="Unassembled WGS sequence"/>
</dbReference>
<dbReference type="STRING" id="1844.UG56_007295"/>
<sequence>MTDSAIEQSQRHDALHEHGWLTESSHQTSEGRVIYVRCAECGVRRVDLQPHPLLPPQSLSREQG</sequence>
<keyword evidence="3" id="KW-1185">Reference proteome</keyword>